<keyword evidence="2 3" id="KW-0040">ANK repeat</keyword>
<feature type="signal peptide" evidence="4">
    <location>
        <begin position="1"/>
        <end position="20"/>
    </location>
</feature>
<dbReference type="InterPro" id="IPR036770">
    <property type="entry name" value="Ankyrin_rpt-contain_sf"/>
</dbReference>
<proteinExistence type="predicted"/>
<dbReference type="PROSITE" id="PS50297">
    <property type="entry name" value="ANK_REP_REGION"/>
    <property type="match status" value="3"/>
</dbReference>
<gene>
    <name evidence="5" type="ordered locus">Emin_0830</name>
</gene>
<dbReference type="PANTHER" id="PTHR24126:SF14">
    <property type="entry name" value="ANK_REP_REGION DOMAIN-CONTAINING PROTEIN"/>
    <property type="match status" value="1"/>
</dbReference>
<reference evidence="5 6" key="1">
    <citation type="journal article" date="2009" name="Appl. Environ. Microbiol.">
        <title>Genomic analysis of 'Elusimicrobium minutum,' the first cultivated representative of the phylum 'Elusimicrobia' (formerly termite group 1).</title>
        <authorList>
            <person name="Herlemann D.P.R."/>
            <person name="Geissinger O."/>
            <person name="Ikeda-Ohtsubo W."/>
            <person name="Kunin V."/>
            <person name="Sun H."/>
            <person name="Lapidus A."/>
            <person name="Hugenholtz P."/>
            <person name="Brune A."/>
        </authorList>
    </citation>
    <scope>NUCLEOTIDE SEQUENCE [LARGE SCALE GENOMIC DNA]</scope>
    <source>
        <strain evidence="5 6">Pei191</strain>
    </source>
</reference>
<feature type="repeat" description="ANK" evidence="3">
    <location>
        <begin position="180"/>
        <end position="212"/>
    </location>
</feature>
<feature type="repeat" description="ANK" evidence="3">
    <location>
        <begin position="145"/>
        <end position="179"/>
    </location>
</feature>
<keyword evidence="4" id="KW-0732">Signal</keyword>
<dbReference type="PROSITE" id="PS50088">
    <property type="entry name" value="ANK_REPEAT"/>
    <property type="match status" value="4"/>
</dbReference>
<evidence type="ECO:0000313" key="5">
    <source>
        <dbReference type="EMBL" id="ACC98385.1"/>
    </source>
</evidence>
<evidence type="ECO:0000256" key="1">
    <source>
        <dbReference type="ARBA" id="ARBA00022737"/>
    </source>
</evidence>
<dbReference type="Proteomes" id="UP000001029">
    <property type="component" value="Chromosome"/>
</dbReference>
<dbReference type="HOGENOM" id="CLU_905328_0_0_0"/>
<dbReference type="AlphaFoldDB" id="B2KCY9"/>
<evidence type="ECO:0000313" key="6">
    <source>
        <dbReference type="Proteomes" id="UP000001029"/>
    </source>
</evidence>
<dbReference type="InterPro" id="IPR002110">
    <property type="entry name" value="Ankyrin_rpt"/>
</dbReference>
<evidence type="ECO:0000256" key="3">
    <source>
        <dbReference type="PROSITE-ProRule" id="PRU00023"/>
    </source>
</evidence>
<evidence type="ECO:0000256" key="4">
    <source>
        <dbReference type="SAM" id="SignalP"/>
    </source>
</evidence>
<protein>
    <submittedName>
        <fullName evidence="5">Uncharacterized protein</fullName>
    </submittedName>
</protein>
<accession>B2KCY9</accession>
<feature type="repeat" description="ANK" evidence="3">
    <location>
        <begin position="117"/>
        <end position="149"/>
    </location>
</feature>
<dbReference type="RefSeq" id="WP_012415000.1">
    <property type="nucleotide sequence ID" value="NC_010644.1"/>
</dbReference>
<dbReference type="Gene3D" id="1.25.40.20">
    <property type="entry name" value="Ankyrin repeat-containing domain"/>
    <property type="match status" value="2"/>
</dbReference>
<dbReference type="KEGG" id="emi:Emin_0830"/>
<sequence length="307" mass="33635">MKKFLTAAALCAILFITAYAGDNASPKHPMFTGRPARPERDAENDWRAKNPYYIAIRSGDINEIKKLVNKDNVNTPLVNEETGQAVITPLFIAVISDNPKSVKYLLSIGADVNYNPGYFTPLSISAIRKSAGMVKLLVENGADLNYKNPLLSAVTGRTSDPELVKYLIEKGAKVDAPDGMGVTALMTAALYGKFEEVKILVQSGADVNAVSKLGYDAQGRVLGTTPLFDALATMGTKDLPSYEIAKYLIDNGAGVVFSIEKLNGLFPFYPKVKNYPNDKKYIKNLNKYLKSVEKKERKALDQALKKQ</sequence>
<dbReference type="EMBL" id="CP001055">
    <property type="protein sequence ID" value="ACC98385.1"/>
    <property type="molecule type" value="Genomic_DNA"/>
</dbReference>
<dbReference type="STRING" id="445932.Emin_0830"/>
<dbReference type="SMART" id="SM00248">
    <property type="entry name" value="ANK"/>
    <property type="match status" value="6"/>
</dbReference>
<dbReference type="PANTHER" id="PTHR24126">
    <property type="entry name" value="ANKYRIN REPEAT, PH AND SEC7 DOMAIN CONTAINING PROTEIN SECG-RELATED"/>
    <property type="match status" value="1"/>
</dbReference>
<feature type="chain" id="PRO_5002778351" evidence="4">
    <location>
        <begin position="21"/>
        <end position="307"/>
    </location>
</feature>
<dbReference type="OrthoDB" id="13225at2"/>
<dbReference type="Pfam" id="PF12796">
    <property type="entry name" value="Ank_2"/>
    <property type="match status" value="2"/>
</dbReference>
<dbReference type="SUPFAM" id="SSF48403">
    <property type="entry name" value="Ankyrin repeat"/>
    <property type="match status" value="1"/>
</dbReference>
<evidence type="ECO:0000256" key="2">
    <source>
        <dbReference type="ARBA" id="ARBA00023043"/>
    </source>
</evidence>
<organism evidence="5 6">
    <name type="scientific">Elusimicrobium minutum (strain Pei191)</name>
    <dbReference type="NCBI Taxonomy" id="445932"/>
    <lineage>
        <taxon>Bacteria</taxon>
        <taxon>Pseudomonadati</taxon>
        <taxon>Elusimicrobiota</taxon>
        <taxon>Elusimicrobia</taxon>
        <taxon>Elusimicrobiales</taxon>
        <taxon>Elusimicrobiaceae</taxon>
        <taxon>Elusimicrobium</taxon>
    </lineage>
</organism>
<keyword evidence="1" id="KW-0677">Repeat</keyword>
<feature type="repeat" description="ANK" evidence="3">
    <location>
        <begin position="88"/>
        <end position="117"/>
    </location>
</feature>
<name>B2KCY9_ELUMP</name>
<keyword evidence="6" id="KW-1185">Reference proteome</keyword>